<reference evidence="5 6" key="1">
    <citation type="submission" date="2024-09" db="EMBL/GenBank/DDBJ databases">
        <authorList>
            <person name="Sun Q."/>
            <person name="Mori K."/>
        </authorList>
    </citation>
    <scope>NUCLEOTIDE SEQUENCE [LARGE SCALE GENOMIC DNA]</scope>
    <source>
        <strain evidence="5 6">NCAIM B.02610</strain>
    </source>
</reference>
<dbReference type="RefSeq" id="WP_335962990.1">
    <property type="nucleotide sequence ID" value="NZ_JAXBLX010000039.1"/>
</dbReference>
<evidence type="ECO:0000256" key="3">
    <source>
        <dbReference type="ARBA" id="ARBA00023163"/>
    </source>
</evidence>
<dbReference type="Proteomes" id="UP001589838">
    <property type="component" value="Unassembled WGS sequence"/>
</dbReference>
<evidence type="ECO:0000256" key="2">
    <source>
        <dbReference type="ARBA" id="ARBA00023125"/>
    </source>
</evidence>
<accession>A0ABV6K7T7</accession>
<comment type="caution">
    <text evidence="5">The sequence shown here is derived from an EMBL/GenBank/DDBJ whole genome shotgun (WGS) entry which is preliminary data.</text>
</comment>
<keyword evidence="2" id="KW-0238">DNA-binding</keyword>
<dbReference type="Gene3D" id="1.10.10.60">
    <property type="entry name" value="Homeodomain-like"/>
    <property type="match status" value="2"/>
</dbReference>
<proteinExistence type="predicted"/>
<keyword evidence="1" id="KW-0805">Transcription regulation</keyword>
<dbReference type="SMART" id="SM00342">
    <property type="entry name" value="HTH_ARAC"/>
    <property type="match status" value="1"/>
</dbReference>
<keyword evidence="3" id="KW-0804">Transcription</keyword>
<dbReference type="PANTHER" id="PTHR43280:SF34">
    <property type="entry name" value="ARAC-FAMILY TRANSCRIPTIONAL REGULATOR"/>
    <property type="match status" value="1"/>
</dbReference>
<organism evidence="5 6">
    <name type="scientific">Halalkalibacter kiskunsagensis</name>
    <dbReference type="NCBI Taxonomy" id="1548599"/>
    <lineage>
        <taxon>Bacteria</taxon>
        <taxon>Bacillati</taxon>
        <taxon>Bacillota</taxon>
        <taxon>Bacilli</taxon>
        <taxon>Bacillales</taxon>
        <taxon>Bacillaceae</taxon>
        <taxon>Halalkalibacter</taxon>
    </lineage>
</organism>
<sequence>MMNSPFLTEVEYFCKLISETFKIPVTYYTQNDEHLFEFGQTAHFNPFASSKTAQLELLSSNQSVISDKPVLTTSFHIENYLSFIVDLSEERMGTMMIGPSLYQDVQDDIIKGIKNDFQLTTDEASLKEYFSSLSIVPKSTLLHIGKMAYYLLYHKKIDILDIIEFNETRDQENPVIESLDLQVSAESRQTKAFHHPYLQEKEVFRCITEGNKEELFIKMSSMTEAGKAGVLSKRSHIRNYKNLSITAITLATRAAMEGGLEQEMAYTLSDIYIQTIEEAGTIAQVERIQTEALTEFTDRVKNSKQKKYSKPINTCLSHIFKNLYEDLSLTELAEVTHLSSSYLSKLFKQEVGVSLSVFIQNERIEEAKKLLVFSHYSLTDIYTMLNFNDQSYFSKVFKKVTGMTPKEYKESYG</sequence>
<name>A0ABV6K7T7_9BACI</name>
<dbReference type="Pfam" id="PF12833">
    <property type="entry name" value="HTH_18"/>
    <property type="match status" value="1"/>
</dbReference>
<dbReference type="PANTHER" id="PTHR43280">
    <property type="entry name" value="ARAC-FAMILY TRANSCRIPTIONAL REGULATOR"/>
    <property type="match status" value="1"/>
</dbReference>
<dbReference type="PROSITE" id="PS01124">
    <property type="entry name" value="HTH_ARAC_FAMILY_2"/>
    <property type="match status" value="1"/>
</dbReference>
<protein>
    <submittedName>
        <fullName evidence="5">Helix-turn-helix domain-containing protein</fullName>
    </submittedName>
</protein>
<keyword evidence="6" id="KW-1185">Reference proteome</keyword>
<evidence type="ECO:0000259" key="4">
    <source>
        <dbReference type="PROSITE" id="PS01124"/>
    </source>
</evidence>
<evidence type="ECO:0000313" key="5">
    <source>
        <dbReference type="EMBL" id="MFC0469304.1"/>
    </source>
</evidence>
<gene>
    <name evidence="5" type="ORF">ACFFHM_01810</name>
</gene>
<dbReference type="InterPro" id="IPR020449">
    <property type="entry name" value="Tscrpt_reg_AraC-type_HTH"/>
</dbReference>
<dbReference type="PRINTS" id="PR00032">
    <property type="entry name" value="HTHARAC"/>
</dbReference>
<evidence type="ECO:0000256" key="1">
    <source>
        <dbReference type="ARBA" id="ARBA00023015"/>
    </source>
</evidence>
<dbReference type="InterPro" id="IPR009057">
    <property type="entry name" value="Homeodomain-like_sf"/>
</dbReference>
<feature type="domain" description="HTH araC/xylS-type" evidence="4">
    <location>
        <begin position="313"/>
        <end position="411"/>
    </location>
</feature>
<dbReference type="EMBL" id="JBHLUX010000004">
    <property type="protein sequence ID" value="MFC0469304.1"/>
    <property type="molecule type" value="Genomic_DNA"/>
</dbReference>
<dbReference type="InterPro" id="IPR018060">
    <property type="entry name" value="HTH_AraC"/>
</dbReference>
<dbReference type="SUPFAM" id="SSF46689">
    <property type="entry name" value="Homeodomain-like"/>
    <property type="match status" value="2"/>
</dbReference>
<evidence type="ECO:0000313" key="6">
    <source>
        <dbReference type="Proteomes" id="UP001589838"/>
    </source>
</evidence>